<feature type="signal peptide" evidence="2">
    <location>
        <begin position="1"/>
        <end position="21"/>
    </location>
</feature>
<feature type="region of interest" description="Disordered" evidence="1">
    <location>
        <begin position="23"/>
        <end position="55"/>
    </location>
</feature>
<evidence type="ECO:0000256" key="1">
    <source>
        <dbReference type="SAM" id="MobiDB-lite"/>
    </source>
</evidence>
<feature type="compositionally biased region" description="Low complexity" evidence="1">
    <location>
        <begin position="34"/>
        <end position="55"/>
    </location>
</feature>
<evidence type="ECO:0000313" key="4">
    <source>
        <dbReference type="Proteomes" id="UP001178281"/>
    </source>
</evidence>
<gene>
    <name evidence="3" type="ORF">Q7X28_05585</name>
</gene>
<keyword evidence="2" id="KW-0732">Signal</keyword>
<accession>A0AA90NDW9</accession>
<comment type="caution">
    <text evidence="3">The sequence shown here is derived from an EMBL/GenBank/DDBJ whole genome shotgun (WGS) entry which is preliminary data.</text>
</comment>
<feature type="chain" id="PRO_5041698876" evidence="2">
    <location>
        <begin position="22"/>
        <end position="336"/>
    </location>
</feature>
<organism evidence="3 4">
    <name type="scientific">Tsukamurella strandjordii</name>
    <dbReference type="NCBI Taxonomy" id="147577"/>
    <lineage>
        <taxon>Bacteria</taxon>
        <taxon>Bacillati</taxon>
        <taxon>Actinomycetota</taxon>
        <taxon>Actinomycetes</taxon>
        <taxon>Mycobacteriales</taxon>
        <taxon>Tsukamurellaceae</taxon>
        <taxon>Tsukamurella</taxon>
    </lineage>
</organism>
<dbReference type="InterPro" id="IPR015943">
    <property type="entry name" value="WD40/YVTN_repeat-like_dom_sf"/>
</dbReference>
<dbReference type="Gene3D" id="2.130.10.10">
    <property type="entry name" value="YVTN repeat-like/Quinoprotein amine dehydrogenase"/>
    <property type="match status" value="1"/>
</dbReference>
<name>A0AA90NDW9_9ACTN</name>
<proteinExistence type="predicted"/>
<reference evidence="3" key="1">
    <citation type="submission" date="2023-08" db="EMBL/GenBank/DDBJ databases">
        <title>The draft genome of Tsukamurella strandjordii strain 050030.</title>
        <authorList>
            <person name="Zhao F."/>
            <person name="Feng Y."/>
            <person name="Zong Z."/>
        </authorList>
    </citation>
    <scope>NUCLEOTIDE SEQUENCE</scope>
    <source>
        <strain evidence="3">050030</strain>
    </source>
</reference>
<dbReference type="PROSITE" id="PS51257">
    <property type="entry name" value="PROKAR_LIPOPROTEIN"/>
    <property type="match status" value="1"/>
</dbReference>
<dbReference type="EMBL" id="JAUTIX010000002">
    <property type="protein sequence ID" value="MDP0397393.1"/>
    <property type="molecule type" value="Genomic_DNA"/>
</dbReference>
<sequence length="336" mass="34516">MSRTFLAPVVAVLVSVSLVSAGCSSTPAREDRPTITPATPAVAPEPAAAPAGRVTPAAPGEGLAFDPVSRRLAAITDGAVVLYSVDEGLKETGRVAIEGRANQVVPNAGGGFLVAAKGLVGVIAKDGDAIEAGSPRFDGDVLTVAAYPDGGHLALAGTADGRIVVLDRNVSTPVRTITGPVEASVVMVRDGKAAVVDRRQASITELDLDGGKAGKSLRVGRGITNAVIDPFGRMLSVDTSEDQVLAYSIAPFMLRFQYPVASAPWAVTYDETAKLMWVTQTATNEIAGYALGSGMPDPKLRFPTVRQPNAVAVDAKTGTLYVQSATGGGIQAIPTR</sequence>
<keyword evidence="4" id="KW-1185">Reference proteome</keyword>
<evidence type="ECO:0000256" key="2">
    <source>
        <dbReference type="SAM" id="SignalP"/>
    </source>
</evidence>
<evidence type="ECO:0000313" key="3">
    <source>
        <dbReference type="EMBL" id="MDP0397393.1"/>
    </source>
</evidence>
<dbReference type="Proteomes" id="UP001178281">
    <property type="component" value="Unassembled WGS sequence"/>
</dbReference>
<protein>
    <submittedName>
        <fullName evidence="3">Uncharacterized protein</fullName>
    </submittedName>
</protein>
<dbReference type="SUPFAM" id="SSF63829">
    <property type="entry name" value="Calcium-dependent phosphotriesterase"/>
    <property type="match status" value="1"/>
</dbReference>
<dbReference type="RefSeq" id="WP_305110614.1">
    <property type="nucleotide sequence ID" value="NZ_JAUTIX010000002.1"/>
</dbReference>
<dbReference type="AlphaFoldDB" id="A0AA90NDW9"/>